<comment type="caution">
    <text evidence="1">The sequence shown here is derived from an EMBL/GenBank/DDBJ whole genome shotgun (WGS) entry which is preliminary data.</text>
</comment>
<protein>
    <submittedName>
        <fullName evidence="1">MoaD/ThiS family protein</fullName>
    </submittedName>
</protein>
<dbReference type="Pfam" id="PF02597">
    <property type="entry name" value="ThiS"/>
    <property type="match status" value="1"/>
</dbReference>
<sequence>MTVKIKVAGVFSGQPLNRTFEEPLAKGDTLKRVLGRLDKKHVLGRKFFAKLLKQGSATLLLNGDRMEPPDALDYSLNEGDEISILSTIAGGKSPSC</sequence>
<dbReference type="SUPFAM" id="SSF54285">
    <property type="entry name" value="MoaD/ThiS"/>
    <property type="match status" value="1"/>
</dbReference>
<gene>
    <name evidence="1" type="ORF">C4532_15515</name>
</gene>
<evidence type="ECO:0000313" key="2">
    <source>
        <dbReference type="Proteomes" id="UP000285961"/>
    </source>
</evidence>
<dbReference type="AlphaFoldDB" id="A0A419ESW6"/>
<dbReference type="InterPro" id="IPR012675">
    <property type="entry name" value="Beta-grasp_dom_sf"/>
</dbReference>
<name>A0A419ESW6_9BACT</name>
<dbReference type="EMBL" id="QZKI01000111">
    <property type="protein sequence ID" value="RJP66758.1"/>
    <property type="molecule type" value="Genomic_DNA"/>
</dbReference>
<dbReference type="InterPro" id="IPR003749">
    <property type="entry name" value="ThiS/MoaD-like"/>
</dbReference>
<reference evidence="1 2" key="1">
    <citation type="journal article" date="2017" name="ISME J.">
        <title>Energy and carbon metabolisms in a deep terrestrial subsurface fluid microbial community.</title>
        <authorList>
            <person name="Momper L."/>
            <person name="Jungbluth S.P."/>
            <person name="Lee M.D."/>
            <person name="Amend J.P."/>
        </authorList>
    </citation>
    <scope>NUCLEOTIDE SEQUENCE [LARGE SCALE GENOMIC DNA]</scope>
    <source>
        <strain evidence="1">SURF_17</strain>
    </source>
</reference>
<evidence type="ECO:0000313" key="1">
    <source>
        <dbReference type="EMBL" id="RJP66758.1"/>
    </source>
</evidence>
<dbReference type="InterPro" id="IPR016155">
    <property type="entry name" value="Mopterin_synth/thiamin_S_b"/>
</dbReference>
<dbReference type="Proteomes" id="UP000285961">
    <property type="component" value="Unassembled WGS sequence"/>
</dbReference>
<accession>A0A419ESW6</accession>
<dbReference type="Gene3D" id="3.10.20.30">
    <property type="match status" value="1"/>
</dbReference>
<organism evidence="1 2">
    <name type="scientific">Candidatus Abyssobacteria bacterium SURF_17</name>
    <dbReference type="NCBI Taxonomy" id="2093361"/>
    <lineage>
        <taxon>Bacteria</taxon>
        <taxon>Pseudomonadati</taxon>
        <taxon>Candidatus Hydrogenedentota</taxon>
        <taxon>Candidatus Abyssobacteria</taxon>
    </lineage>
</organism>
<dbReference type="CDD" id="cd17040">
    <property type="entry name" value="Ubl_MoaD_like"/>
    <property type="match status" value="1"/>
</dbReference>
<proteinExistence type="predicted"/>